<feature type="domain" description="DUF6973" evidence="1">
    <location>
        <begin position="21"/>
        <end position="141"/>
    </location>
</feature>
<dbReference type="Proteomes" id="UP001138686">
    <property type="component" value="Unassembled WGS sequence"/>
</dbReference>
<dbReference type="Pfam" id="PF22322">
    <property type="entry name" value="DUF6973"/>
    <property type="match status" value="1"/>
</dbReference>
<evidence type="ECO:0000259" key="1">
    <source>
        <dbReference type="Pfam" id="PF22322"/>
    </source>
</evidence>
<protein>
    <recommendedName>
        <fullName evidence="1">DUF6973 domain-containing protein</fullName>
    </recommendedName>
</protein>
<evidence type="ECO:0000313" key="2">
    <source>
        <dbReference type="EMBL" id="MBW2937176.1"/>
    </source>
</evidence>
<dbReference type="RefSeq" id="WP_219051372.1">
    <property type="nucleotide sequence ID" value="NZ_JAHWDP010000001.1"/>
</dbReference>
<sequence>MNLWKKLKRISLIKLVKFSFLLLQKPLLILPILKATKQALQVSQKLYGNTHNTNGKANAFRHAYWNYLICEKTLNFTKNEQKSAIWTEKVVDYYEKVTKNDILDTEMDFHNNEIGRKQFLIHFEEKSFNSVQFFQNMAQNAQKITKIQEIQHFDNQLVYISD</sequence>
<organism evidence="2 3">
    <name type="scientific">Halomarinibacterium sedimenti</name>
    <dbReference type="NCBI Taxonomy" id="2857106"/>
    <lineage>
        <taxon>Bacteria</taxon>
        <taxon>Pseudomonadati</taxon>
        <taxon>Bacteroidota</taxon>
        <taxon>Flavobacteriia</taxon>
        <taxon>Flavobacteriales</taxon>
        <taxon>Flavobacteriaceae</taxon>
        <taxon>Halomarinibacterium</taxon>
    </lineage>
</organism>
<reference evidence="2" key="1">
    <citation type="submission" date="2021-07" db="EMBL/GenBank/DDBJ databases">
        <title>Aureisphaera sp. CAU 1614 isolated from sea sediment.</title>
        <authorList>
            <person name="Kim W."/>
        </authorList>
    </citation>
    <scope>NUCLEOTIDE SEQUENCE</scope>
    <source>
        <strain evidence="2">CAU 1614</strain>
    </source>
</reference>
<gene>
    <name evidence="2" type="ORF">KXJ69_03610</name>
</gene>
<dbReference type="InterPro" id="IPR054246">
    <property type="entry name" value="DUF6973"/>
</dbReference>
<proteinExistence type="predicted"/>
<comment type="caution">
    <text evidence="2">The sequence shown here is derived from an EMBL/GenBank/DDBJ whole genome shotgun (WGS) entry which is preliminary data.</text>
</comment>
<dbReference type="EMBL" id="JAHWDP010000001">
    <property type="protein sequence ID" value="MBW2937176.1"/>
    <property type="molecule type" value="Genomic_DNA"/>
</dbReference>
<dbReference type="AlphaFoldDB" id="A0A9X1FMF6"/>
<name>A0A9X1FMF6_9FLAO</name>
<evidence type="ECO:0000313" key="3">
    <source>
        <dbReference type="Proteomes" id="UP001138686"/>
    </source>
</evidence>
<accession>A0A9X1FMF6</accession>
<keyword evidence="3" id="KW-1185">Reference proteome</keyword>